<dbReference type="PANTHER" id="PTHR36920">
    <property type="match status" value="1"/>
</dbReference>
<keyword evidence="3" id="KW-1185">Reference proteome</keyword>
<dbReference type="eggNOG" id="COG3047">
    <property type="taxonomic scope" value="Bacteria"/>
</dbReference>
<reference evidence="2 3" key="1">
    <citation type="journal article" date="2007" name="Proc. Natl. Acad. Sci. U.S.A.">
        <title>Characterization of a marine gammaproteobacterium capable of aerobic anoxygenic photosynthesis.</title>
        <authorList>
            <person name="Fuchs B.M."/>
            <person name="Spring S."/>
            <person name="Teeling H."/>
            <person name="Quast C."/>
            <person name="Wulf J."/>
            <person name="Schattenhofer M."/>
            <person name="Yan S."/>
            <person name="Ferriera S."/>
            <person name="Johnson J."/>
            <person name="Glockner F.O."/>
            <person name="Amann R."/>
        </authorList>
    </citation>
    <scope>NUCLEOTIDE SEQUENCE [LARGE SCALE GENOMIC DNA]</scope>
    <source>
        <strain evidence="2">KT71</strain>
    </source>
</reference>
<sequence>MKKQLVLAVAAGLGIACMGAQAYEQGDIIFRGGIATVAPSGDSDPIELPTDPPTVLPGGVDVDDGTAISLMGVWMMSDNWGVELLAATPFEHDIDLADLPVAAGSTKHLPPTVSIQWYPRGGMQGWQPYLGLGVNYTTFFSEKVDNELGAVLGDLLDVTSAKLSLDDSVGLAAQAGVDIPLNDKWALNLGVWYIDIGTTADIDVTTGSGANATVSFDVDIDPWVYNVGVAYKF</sequence>
<dbReference type="HOGENOM" id="CLU_042505_1_1_6"/>
<feature type="signal peptide" evidence="1">
    <location>
        <begin position="1"/>
        <end position="22"/>
    </location>
</feature>
<dbReference type="InterPro" id="IPR011250">
    <property type="entry name" value="OMP/PagP_B-barrel"/>
</dbReference>
<evidence type="ECO:0000313" key="3">
    <source>
        <dbReference type="Proteomes" id="UP000019205"/>
    </source>
</evidence>
<name>A4A3X3_9GAMM</name>
<dbReference type="SUPFAM" id="SSF56925">
    <property type="entry name" value="OMPA-like"/>
    <property type="match status" value="1"/>
</dbReference>
<comment type="caution">
    <text evidence="2">The sequence shown here is derived from an EMBL/GenBank/DDBJ whole genome shotgun (WGS) entry which is preliminary data.</text>
</comment>
<dbReference type="PROSITE" id="PS51257">
    <property type="entry name" value="PROKAR_LIPOPROTEIN"/>
    <property type="match status" value="1"/>
</dbReference>
<evidence type="ECO:0000256" key="1">
    <source>
        <dbReference type="SAM" id="SignalP"/>
    </source>
</evidence>
<dbReference type="PANTHER" id="PTHR36920:SF1">
    <property type="entry name" value="OUTER MEMBRANE PROTEIN W"/>
    <property type="match status" value="1"/>
</dbReference>
<dbReference type="AlphaFoldDB" id="A4A3X3"/>
<evidence type="ECO:0000313" key="2">
    <source>
        <dbReference type="EMBL" id="EAQ99396.2"/>
    </source>
</evidence>
<dbReference type="GO" id="GO:0055085">
    <property type="term" value="P:transmembrane transport"/>
    <property type="evidence" value="ECO:0007669"/>
    <property type="project" value="TreeGrafter"/>
</dbReference>
<dbReference type="Pfam" id="PF03922">
    <property type="entry name" value="OmpW"/>
    <property type="match status" value="1"/>
</dbReference>
<reference evidence="2 3" key="2">
    <citation type="journal article" date="2009" name="PLoS ONE">
        <title>The photosynthetic apparatus and its regulation in the aerobic gammaproteobacterium Congregibacter litoralis gen. nov., sp. nov.</title>
        <authorList>
            <person name="Spring S."/>
            <person name="Lunsdorf H."/>
            <person name="Fuchs B.M."/>
            <person name="Tindall B.J."/>
        </authorList>
    </citation>
    <scope>NUCLEOTIDE SEQUENCE [LARGE SCALE GENOMIC DNA]</scope>
    <source>
        <strain evidence="2">KT71</strain>
    </source>
</reference>
<feature type="chain" id="PRO_5002665234" evidence="1">
    <location>
        <begin position="23"/>
        <end position="233"/>
    </location>
</feature>
<dbReference type="Proteomes" id="UP000019205">
    <property type="component" value="Chromosome"/>
</dbReference>
<dbReference type="InterPro" id="IPR005618">
    <property type="entry name" value="OMPW"/>
</dbReference>
<organism evidence="2 3">
    <name type="scientific">Congregibacter litoralis KT71</name>
    <dbReference type="NCBI Taxonomy" id="314285"/>
    <lineage>
        <taxon>Bacteria</taxon>
        <taxon>Pseudomonadati</taxon>
        <taxon>Pseudomonadota</taxon>
        <taxon>Gammaproteobacteria</taxon>
        <taxon>Cellvibrionales</taxon>
        <taxon>Halieaceae</taxon>
        <taxon>Congregibacter</taxon>
    </lineage>
</organism>
<dbReference type="RefSeq" id="WP_023659477.1">
    <property type="nucleotide sequence ID" value="NZ_CM002299.1"/>
</dbReference>
<accession>A4A3X3</accession>
<protein>
    <submittedName>
        <fullName evidence="2">Outer membrane protein W</fullName>
    </submittedName>
</protein>
<proteinExistence type="predicted"/>
<keyword evidence="1" id="KW-0732">Signal</keyword>
<dbReference type="STRING" id="314285.KT71_17041"/>
<dbReference type="OrthoDB" id="9807574at2"/>
<dbReference type="Gene3D" id="2.40.160.20">
    <property type="match status" value="1"/>
</dbReference>
<gene>
    <name evidence="2" type="ORF">KT71_17041</name>
</gene>
<dbReference type="GO" id="GO:0019867">
    <property type="term" value="C:outer membrane"/>
    <property type="evidence" value="ECO:0007669"/>
    <property type="project" value="InterPro"/>
</dbReference>
<dbReference type="EMBL" id="AAOA02000001">
    <property type="protein sequence ID" value="EAQ99396.2"/>
    <property type="molecule type" value="Genomic_DNA"/>
</dbReference>